<gene>
    <name evidence="1" type="ORF">DSM5745_03827</name>
</gene>
<dbReference type="PANTHER" id="PTHR47381">
    <property type="entry name" value="ALPHA/BETA-HYDROLASES SUPERFAMILY PROTEIN"/>
    <property type="match status" value="1"/>
</dbReference>
<name>A0A3D8SLG8_9EURO</name>
<dbReference type="InterPro" id="IPR029058">
    <property type="entry name" value="AB_hydrolase_fold"/>
</dbReference>
<reference evidence="1 2" key="1">
    <citation type="journal article" date="2018" name="IMA Fungus">
        <title>IMA Genome-F 9: Draft genome sequence of Annulohypoxylon stygium, Aspergillus mulundensis, Berkeleyomyces basicola (syn. Thielaviopsis basicola), Ceratocystis smalleyi, two Cercospora beticola strains, Coleophoma cylindrospora, Fusarium fracticaudum, Phialophora cf. hyalina, and Morchella septimelata.</title>
        <authorList>
            <person name="Wingfield B.D."/>
            <person name="Bills G.F."/>
            <person name="Dong Y."/>
            <person name="Huang W."/>
            <person name="Nel W.J."/>
            <person name="Swalarsk-Parry B.S."/>
            <person name="Vaghefi N."/>
            <person name="Wilken P.M."/>
            <person name="An Z."/>
            <person name="de Beer Z.W."/>
            <person name="De Vos L."/>
            <person name="Chen L."/>
            <person name="Duong T.A."/>
            <person name="Gao Y."/>
            <person name="Hammerbacher A."/>
            <person name="Kikkert J.R."/>
            <person name="Li Y."/>
            <person name="Li H."/>
            <person name="Li K."/>
            <person name="Li Q."/>
            <person name="Liu X."/>
            <person name="Ma X."/>
            <person name="Naidoo K."/>
            <person name="Pethybridge S.J."/>
            <person name="Sun J."/>
            <person name="Steenkamp E.T."/>
            <person name="van der Nest M.A."/>
            <person name="van Wyk S."/>
            <person name="Wingfield M.J."/>
            <person name="Xiong C."/>
            <person name="Yue Q."/>
            <person name="Zhang X."/>
        </authorList>
    </citation>
    <scope>NUCLEOTIDE SEQUENCE [LARGE SCALE GENOMIC DNA]</scope>
    <source>
        <strain evidence="1 2">DSM 5745</strain>
    </source>
</reference>
<dbReference type="Proteomes" id="UP000256690">
    <property type="component" value="Unassembled WGS sequence"/>
</dbReference>
<dbReference type="EMBL" id="PVWQ01000003">
    <property type="protein sequence ID" value="RDW87185.1"/>
    <property type="molecule type" value="Genomic_DNA"/>
</dbReference>
<dbReference type="OrthoDB" id="2152248at2759"/>
<organism evidence="1 2">
    <name type="scientific">Aspergillus mulundensis</name>
    <dbReference type="NCBI Taxonomy" id="1810919"/>
    <lineage>
        <taxon>Eukaryota</taxon>
        <taxon>Fungi</taxon>
        <taxon>Dikarya</taxon>
        <taxon>Ascomycota</taxon>
        <taxon>Pezizomycotina</taxon>
        <taxon>Eurotiomycetes</taxon>
        <taxon>Eurotiomycetidae</taxon>
        <taxon>Eurotiales</taxon>
        <taxon>Aspergillaceae</taxon>
        <taxon>Aspergillus</taxon>
        <taxon>Aspergillus subgen. Nidulantes</taxon>
    </lineage>
</organism>
<dbReference type="STRING" id="1810919.A0A3D8SLG8"/>
<dbReference type="PANTHER" id="PTHR47381:SF3">
    <property type="entry name" value="ALPHA_BETA-HYDROLASES SUPERFAMILY PROTEIN"/>
    <property type="match status" value="1"/>
</dbReference>
<comment type="caution">
    <text evidence="1">The sequence shown here is derived from an EMBL/GenBank/DDBJ whole genome shotgun (WGS) entry which is preliminary data.</text>
</comment>
<sequence>MTDPLKTLETEPRYCETSISRKAFPIAGIQTTVFGLDELPPQASEIACLWLLHPRLAAFERMVPIATAVINDWNKRTKTGHAGSRVSIKGLIAVAFDQRNHGTRLVDPLCNESWKKGNPRHAQDMFSVFQGTARDTSLLMDYLPAFVFPKTDRRITENLVLGVSLGGHAAWSCILHEPRISTGIVIIGCPDYANVMADRARLSKLPSWKDTTPEGAQFLGSEDFPSTLLDAVRKWDPAGLFLNHLDLSREAEPIRSAPIPEPTETQKTALRPLFTQCLAGKKILNLSGGKDKLVPYSKGETFLTWLKQAVGPDGWFADGAVTLEDIIDQNAAHEVTPKMVDQAVRFIGDALACGKDEVKKASVRDSKI</sequence>
<evidence type="ECO:0000313" key="1">
    <source>
        <dbReference type="EMBL" id="RDW87185.1"/>
    </source>
</evidence>
<dbReference type="RefSeq" id="XP_026606709.1">
    <property type="nucleotide sequence ID" value="XM_026745843.1"/>
</dbReference>
<dbReference type="AlphaFoldDB" id="A0A3D8SLG8"/>
<dbReference type="Gene3D" id="3.40.50.1820">
    <property type="entry name" value="alpha/beta hydrolase"/>
    <property type="match status" value="1"/>
</dbReference>
<accession>A0A3D8SLG8</accession>
<dbReference type="SUPFAM" id="SSF53474">
    <property type="entry name" value="alpha/beta-Hydrolases"/>
    <property type="match status" value="1"/>
</dbReference>
<keyword evidence="2" id="KW-1185">Reference proteome</keyword>
<dbReference type="GeneID" id="38114197"/>
<evidence type="ECO:0008006" key="3">
    <source>
        <dbReference type="Google" id="ProtNLM"/>
    </source>
</evidence>
<protein>
    <recommendedName>
        <fullName evidence="3">AB hydrolase-1 domain-containing protein</fullName>
    </recommendedName>
</protein>
<evidence type="ECO:0000313" key="2">
    <source>
        <dbReference type="Proteomes" id="UP000256690"/>
    </source>
</evidence>
<proteinExistence type="predicted"/>